<dbReference type="InterPro" id="IPR018952">
    <property type="entry name" value="2-5-oligoAdlate_synth_1_dom2/C"/>
</dbReference>
<dbReference type="EMBL" id="CACVKT020010228">
    <property type="protein sequence ID" value="CAC5425218.1"/>
    <property type="molecule type" value="Genomic_DNA"/>
</dbReference>
<evidence type="ECO:0000313" key="3">
    <source>
        <dbReference type="EMBL" id="CAC5425218.1"/>
    </source>
</evidence>
<evidence type="ECO:0000259" key="2">
    <source>
        <dbReference type="Pfam" id="PF10421"/>
    </source>
</evidence>
<keyword evidence="1" id="KW-0472">Membrane</keyword>
<sequence>MVKKPHLRKYYAKCLCKLQIEFVKGRPCRVKDLIRLMKFWNKTEDPANPFHDLLPGTHFDWKHLHHNFNHIQKHAMVLRKRLDGVPETLDWYLKWFGVICCYFLLCLLVVIFRRFIDYAMLGCSQVLGYLMDVISSVTETQITYSISSKNADVRDLATLEDQSKDSRYKLKLGIAALIGICSFSSRQLHFHNKCNETREIM</sequence>
<dbReference type="AlphaFoldDB" id="A0A6J8EX90"/>
<dbReference type="Proteomes" id="UP000507470">
    <property type="component" value="Unassembled WGS sequence"/>
</dbReference>
<reference evidence="3 4" key="1">
    <citation type="submission" date="2020-06" db="EMBL/GenBank/DDBJ databases">
        <authorList>
            <person name="Li R."/>
            <person name="Bekaert M."/>
        </authorList>
    </citation>
    <scope>NUCLEOTIDE SEQUENCE [LARGE SCALE GENOMIC DNA]</scope>
    <source>
        <strain evidence="4">wild</strain>
    </source>
</reference>
<evidence type="ECO:0000256" key="1">
    <source>
        <dbReference type="SAM" id="Phobius"/>
    </source>
</evidence>
<dbReference type="Pfam" id="PF10421">
    <property type="entry name" value="OAS1_C"/>
    <property type="match status" value="1"/>
</dbReference>
<feature type="transmembrane region" description="Helical" evidence="1">
    <location>
        <begin position="92"/>
        <end position="112"/>
    </location>
</feature>
<gene>
    <name evidence="3" type="ORF">MCOR_57061</name>
</gene>
<accession>A0A6J8EX90</accession>
<dbReference type="Gene3D" id="1.10.1410.20">
    <property type="entry name" value="2'-5'-oligoadenylate synthetase 1, domain 2"/>
    <property type="match status" value="1"/>
</dbReference>
<name>A0A6J8EX90_MYTCO</name>
<keyword evidence="1" id="KW-0812">Transmembrane</keyword>
<organism evidence="3 4">
    <name type="scientific">Mytilus coruscus</name>
    <name type="common">Sea mussel</name>
    <dbReference type="NCBI Taxonomy" id="42192"/>
    <lineage>
        <taxon>Eukaryota</taxon>
        <taxon>Metazoa</taxon>
        <taxon>Spiralia</taxon>
        <taxon>Lophotrochozoa</taxon>
        <taxon>Mollusca</taxon>
        <taxon>Bivalvia</taxon>
        <taxon>Autobranchia</taxon>
        <taxon>Pteriomorphia</taxon>
        <taxon>Mytilida</taxon>
        <taxon>Mytiloidea</taxon>
        <taxon>Mytilidae</taxon>
        <taxon>Mytilinae</taxon>
        <taxon>Mytilus</taxon>
    </lineage>
</organism>
<feature type="domain" description="2'-5'-oligoadenylate synthetase 1" evidence="2">
    <location>
        <begin position="10"/>
        <end position="42"/>
    </location>
</feature>
<evidence type="ECO:0000313" key="4">
    <source>
        <dbReference type="Proteomes" id="UP000507470"/>
    </source>
</evidence>
<dbReference type="OrthoDB" id="1885901at2759"/>
<keyword evidence="1" id="KW-1133">Transmembrane helix</keyword>
<proteinExistence type="predicted"/>
<keyword evidence="4" id="KW-1185">Reference proteome</keyword>
<protein>
    <recommendedName>
        <fullName evidence="2">2'-5'-oligoadenylate synthetase 1 domain-containing protein</fullName>
    </recommendedName>
</protein>